<dbReference type="GO" id="GO:0003824">
    <property type="term" value="F:catalytic activity"/>
    <property type="evidence" value="ECO:0007669"/>
    <property type="project" value="UniProtKB-ARBA"/>
</dbReference>
<keyword evidence="5" id="KW-1185">Reference proteome</keyword>
<protein>
    <recommendedName>
        <fullName evidence="3">GGDEF domain-containing protein</fullName>
    </recommendedName>
</protein>
<feature type="domain" description="GGDEF" evidence="3">
    <location>
        <begin position="341"/>
        <end position="473"/>
    </location>
</feature>
<dbReference type="SMART" id="SM00062">
    <property type="entry name" value="PBPb"/>
    <property type="match status" value="1"/>
</dbReference>
<reference evidence="5" key="1">
    <citation type="journal article" date="2018" name="Front. Microbiol.">
        <title>Genome-Based Analysis Reveals the Taxonomy and Diversity of the Family Idiomarinaceae.</title>
        <authorList>
            <person name="Liu Y."/>
            <person name="Lai Q."/>
            <person name="Shao Z."/>
        </authorList>
    </citation>
    <scope>NUCLEOTIDE SEQUENCE [LARGE SCALE GENOMIC DNA]</scope>
    <source>
        <strain evidence="5">SN-14</strain>
    </source>
</reference>
<name>A0AA94EGE8_9GAMM</name>
<dbReference type="NCBIfam" id="TIGR00254">
    <property type="entry name" value="GGDEF"/>
    <property type="match status" value="1"/>
</dbReference>
<comment type="cofactor">
    <cofactor evidence="1">
        <name>Mg(2+)</name>
        <dbReference type="ChEBI" id="CHEBI:18420"/>
    </cofactor>
</comment>
<dbReference type="SUPFAM" id="SSF55073">
    <property type="entry name" value="Nucleotide cyclase"/>
    <property type="match status" value="1"/>
</dbReference>
<evidence type="ECO:0000313" key="5">
    <source>
        <dbReference type="Proteomes" id="UP000286680"/>
    </source>
</evidence>
<dbReference type="CDD" id="cd01007">
    <property type="entry name" value="PBP2_BvgS_HisK_like"/>
    <property type="match status" value="1"/>
</dbReference>
<dbReference type="InterPro" id="IPR001638">
    <property type="entry name" value="Solute-binding_3/MltF_N"/>
</dbReference>
<dbReference type="SMART" id="SM00267">
    <property type="entry name" value="GGDEF"/>
    <property type="match status" value="1"/>
</dbReference>
<comment type="caution">
    <text evidence="4">The sequence shown here is derived from an EMBL/GenBank/DDBJ whole genome shotgun (WGS) entry which is preliminary data.</text>
</comment>
<evidence type="ECO:0000313" key="4">
    <source>
        <dbReference type="EMBL" id="RUO45011.1"/>
    </source>
</evidence>
<evidence type="ECO:0000259" key="3">
    <source>
        <dbReference type="PROSITE" id="PS50887"/>
    </source>
</evidence>
<dbReference type="Gene3D" id="3.30.70.270">
    <property type="match status" value="1"/>
</dbReference>
<dbReference type="PANTHER" id="PTHR46663">
    <property type="entry name" value="DIGUANYLATE CYCLASE DGCT-RELATED"/>
    <property type="match status" value="1"/>
</dbReference>
<keyword evidence="2" id="KW-0732">Signal</keyword>
<sequence length="473" mass="52776">MKRQWFLLLLILTSAIATPALATEEANDWLVDHPQVRVGVPDDLAPLISISNDQARGFDVDVLTTITAGVPIEFAWTPCGSWSQCLVALKNKEIDVLTSMSYSTERAAYTSFTQRYWTMPWATLSLATETGASERETDVNQLRGRQIGVTEGYSVIPMLRNIEQTEVVEYRSLTDGIEALQRSVIDVYVDSLPIVVDELQQRPVANAQLSVLSGAPGEDLFIGVRSDYQPLVVILNEGIENLTALERQRLRRKWYGYELQRGWSDQELLSLGLKVGSVVVLLIAGVAFWNSRLRREVKLRKAAERRIRYVATHDELTGLPNRNLLSDRLEQAILQHQRSNKAFAMMFLDLDGFKIINDDFGHEYGDELLVQAAQRLTGLLRKSDTVCRYGGDEFVVLLPSTNNVNAALAVARKLVVHLARPYKVKSQTLDVSVSIGVAMFPKHGVDEQTLLRSADKAMYAAKAAGKNDVRMAG</sequence>
<feature type="signal peptide" evidence="2">
    <location>
        <begin position="1"/>
        <end position="22"/>
    </location>
</feature>
<dbReference type="FunFam" id="3.30.70.270:FF:000001">
    <property type="entry name" value="Diguanylate cyclase domain protein"/>
    <property type="match status" value="1"/>
</dbReference>
<proteinExistence type="predicted"/>
<dbReference type="PROSITE" id="PS50887">
    <property type="entry name" value="GGDEF"/>
    <property type="match status" value="1"/>
</dbReference>
<evidence type="ECO:0000256" key="2">
    <source>
        <dbReference type="SAM" id="SignalP"/>
    </source>
</evidence>
<dbReference type="Proteomes" id="UP000286680">
    <property type="component" value="Unassembled WGS sequence"/>
</dbReference>
<evidence type="ECO:0000256" key="1">
    <source>
        <dbReference type="ARBA" id="ARBA00001946"/>
    </source>
</evidence>
<organism evidence="4 5">
    <name type="scientific">Idiomarina aquatica</name>
    <dbReference type="NCBI Taxonomy" id="1327752"/>
    <lineage>
        <taxon>Bacteria</taxon>
        <taxon>Pseudomonadati</taxon>
        <taxon>Pseudomonadota</taxon>
        <taxon>Gammaproteobacteria</taxon>
        <taxon>Alteromonadales</taxon>
        <taxon>Idiomarinaceae</taxon>
        <taxon>Idiomarina</taxon>
    </lineage>
</organism>
<dbReference type="PANTHER" id="PTHR46663:SF2">
    <property type="entry name" value="GGDEF DOMAIN-CONTAINING PROTEIN"/>
    <property type="match status" value="1"/>
</dbReference>
<dbReference type="CDD" id="cd01949">
    <property type="entry name" value="GGDEF"/>
    <property type="match status" value="1"/>
</dbReference>
<dbReference type="EMBL" id="PIPS01000001">
    <property type="protein sequence ID" value="RUO45011.1"/>
    <property type="molecule type" value="Genomic_DNA"/>
</dbReference>
<dbReference type="RefSeq" id="WP_126819392.1">
    <property type="nucleotide sequence ID" value="NZ_PIPS01000001.1"/>
</dbReference>
<dbReference type="AlphaFoldDB" id="A0AA94EGE8"/>
<dbReference type="InterPro" id="IPR052163">
    <property type="entry name" value="DGC-Regulatory_Protein"/>
</dbReference>
<accession>A0AA94EGE8</accession>
<dbReference type="SUPFAM" id="SSF53850">
    <property type="entry name" value="Periplasmic binding protein-like II"/>
    <property type="match status" value="1"/>
</dbReference>
<dbReference type="InterPro" id="IPR043128">
    <property type="entry name" value="Rev_trsase/Diguanyl_cyclase"/>
</dbReference>
<dbReference type="InterPro" id="IPR029787">
    <property type="entry name" value="Nucleotide_cyclase"/>
</dbReference>
<feature type="chain" id="PRO_5041659648" description="GGDEF domain-containing protein" evidence="2">
    <location>
        <begin position="23"/>
        <end position="473"/>
    </location>
</feature>
<dbReference type="Pfam" id="PF00497">
    <property type="entry name" value="SBP_bac_3"/>
    <property type="match status" value="1"/>
</dbReference>
<gene>
    <name evidence="4" type="ORF">CWE23_03020</name>
</gene>
<dbReference type="Gene3D" id="3.40.190.10">
    <property type="entry name" value="Periplasmic binding protein-like II"/>
    <property type="match status" value="2"/>
</dbReference>
<dbReference type="Pfam" id="PF00990">
    <property type="entry name" value="GGDEF"/>
    <property type="match status" value="1"/>
</dbReference>
<dbReference type="InterPro" id="IPR000160">
    <property type="entry name" value="GGDEF_dom"/>
</dbReference>